<dbReference type="PROSITE" id="PS52016">
    <property type="entry name" value="TONB_DEPENDENT_REC_3"/>
    <property type="match status" value="1"/>
</dbReference>
<keyword evidence="4 7" id="KW-0812">Transmembrane</keyword>
<keyword evidence="5 7" id="KW-0472">Membrane</keyword>
<dbReference type="NCBIfam" id="TIGR04056">
    <property type="entry name" value="OMP_RagA_SusC"/>
    <property type="match status" value="1"/>
</dbReference>
<sequence>MLVAFAGLFLNVRNGYGRINKQTKQGEFNINQNHYESMKLLPKPKPKNYWLSSKTRKVMKLTSILVIAMTLQVSASVSSQTVTFSGKNVAVKKVLSVIKNQTNYVFFYDVEILKNLKPISLNVVNAPIDKVLQQTFADQSITWIIEGKTISFALNAEKTKSPSTVIMQKQIKGKVLDDAGMPIPGANVKEKNGTASVQTDVDGSFSITVQSSNSILVISYVGMETKEVKASSEFLSVTLTPQKQKLEEVLVQVAYGTQKKKTLTGAQASVTQKALEDRPITSLTTGLQGTMSGVTVTTTNGQPGKDGASIKIRGIGTLNNSNPLVVVDGVIASMSEVNPSDVENVTVLKDAASSAIYGSRAANGVILVTTKKGKKGGVQVHFESNTGIQNLGPLPSYLPAWQQASMFNQAKLNEGTSADNLPWSADKIQKLKDGSDPYNYPDTDWLGAFYKRAALQTNHYLRVSGGDGNSQYSFSLGYFDQNGNVDGLRNQKYSSRFNINSKVSEKLSVNGNIAYQYMPTQEPISSYSPSFSSMLKLLNRISNTVVNQYPNGQYGYVGDGNPMAWLDSGSENKTIANTLTANIGADWELVKNLHFRPAVQYRGTSSQRKQFMEKIEYFSQTTGAATKTQGPNQLYQVWDKNTYYNLQALLDYKLDLGENHHLTFLGGATKEYSLYEYVSAYRQDFLNNELTEINAGPSTGQKSEGYSNDWALQGYFGRFNYNYNDRYLFEANFRYDGSSRFKGDNRWASFPSFSAGWNISNEQFFEPVKDVINSLKFRASWGKLGNQQTTVNGVATTYPTYATIESGEDYSFNQSLAPGIAPNSGANNDAKWETTTATDFGLDISVLNNSLSFTVDYFTKDTDDILMTLPVGEVYGLKAPIVNAGSVSNKGWEFSGRYSTKINDVKLDVGANLTYINNEITDLKGVGPIIGSGSITFQQVGYPINSLYGYKCEGIFRTSEEVANHAKQNANTAPGDLKYEDINHDGKIDASDRTYLGTYFPKTTYGFNIGATYKAFEVSAFFQGAAGVKANVSTMIGQIGGSSSKPTTAFLDNWTVDNPDASFPRLWTSYKQNDPESTPSSFWVKDASYLRLKSLMVAFNFPESLNKKLGIANAKIYYSGQNILTFTDFYSWIDPEVGSNASIYSYPQVVTNSIGLSVNF</sequence>
<dbReference type="Pfam" id="PF07715">
    <property type="entry name" value="Plug"/>
    <property type="match status" value="1"/>
</dbReference>
<evidence type="ECO:0000256" key="5">
    <source>
        <dbReference type="ARBA" id="ARBA00023136"/>
    </source>
</evidence>
<evidence type="ECO:0000313" key="9">
    <source>
        <dbReference type="EMBL" id="SMO91611.1"/>
    </source>
</evidence>
<dbReference type="InterPro" id="IPR012910">
    <property type="entry name" value="Plug_dom"/>
</dbReference>
<dbReference type="InterPro" id="IPR039426">
    <property type="entry name" value="TonB-dep_rcpt-like"/>
</dbReference>
<accession>A0A521F7N4</accession>
<name>A0A521F7N4_9FLAO</name>
<gene>
    <name evidence="9" type="ORF">SAMN06265220_106107</name>
</gene>
<dbReference type="FunFam" id="2.170.130.10:FF:000003">
    <property type="entry name" value="SusC/RagA family TonB-linked outer membrane protein"/>
    <property type="match status" value="1"/>
</dbReference>
<organism evidence="9 10">
    <name type="scientific">Flavobacterium nitrogenifigens</name>
    <dbReference type="NCBI Taxonomy" id="1617283"/>
    <lineage>
        <taxon>Bacteria</taxon>
        <taxon>Pseudomonadati</taxon>
        <taxon>Bacteroidota</taxon>
        <taxon>Flavobacteriia</taxon>
        <taxon>Flavobacteriales</taxon>
        <taxon>Flavobacteriaceae</taxon>
        <taxon>Flavobacterium</taxon>
    </lineage>
</organism>
<dbReference type="Gene3D" id="2.170.130.10">
    <property type="entry name" value="TonB-dependent receptor, plug domain"/>
    <property type="match status" value="1"/>
</dbReference>
<dbReference type="InterPro" id="IPR036942">
    <property type="entry name" value="Beta-barrel_TonB_sf"/>
</dbReference>
<dbReference type="AlphaFoldDB" id="A0A521F7N4"/>
<comment type="subcellular location">
    <subcellularLocation>
        <location evidence="1 7">Cell outer membrane</location>
        <topology evidence="1 7">Multi-pass membrane protein</topology>
    </subcellularLocation>
</comment>
<evidence type="ECO:0000256" key="2">
    <source>
        <dbReference type="ARBA" id="ARBA00022448"/>
    </source>
</evidence>
<evidence type="ECO:0000256" key="7">
    <source>
        <dbReference type="PROSITE-ProRule" id="PRU01360"/>
    </source>
</evidence>
<evidence type="ECO:0000259" key="8">
    <source>
        <dbReference type="Pfam" id="PF07715"/>
    </source>
</evidence>
<dbReference type="NCBIfam" id="TIGR04057">
    <property type="entry name" value="SusC_RagA_signa"/>
    <property type="match status" value="1"/>
</dbReference>
<dbReference type="SUPFAM" id="SSF56935">
    <property type="entry name" value="Porins"/>
    <property type="match status" value="1"/>
</dbReference>
<comment type="similarity">
    <text evidence="7">Belongs to the TonB-dependent receptor family.</text>
</comment>
<dbReference type="InterPro" id="IPR008969">
    <property type="entry name" value="CarboxyPept-like_regulatory"/>
</dbReference>
<dbReference type="Pfam" id="PF13715">
    <property type="entry name" value="CarbopepD_reg_2"/>
    <property type="match status" value="1"/>
</dbReference>
<evidence type="ECO:0000256" key="3">
    <source>
        <dbReference type="ARBA" id="ARBA00022452"/>
    </source>
</evidence>
<reference evidence="9 10" key="1">
    <citation type="submission" date="2017-05" db="EMBL/GenBank/DDBJ databases">
        <authorList>
            <person name="Varghese N."/>
            <person name="Submissions S."/>
        </authorList>
    </citation>
    <scope>NUCLEOTIDE SEQUENCE [LARGE SCALE GENOMIC DNA]</scope>
    <source>
        <strain evidence="9 10">DSM 29982</strain>
    </source>
</reference>
<dbReference type="InterPro" id="IPR023997">
    <property type="entry name" value="TonB-dep_OMP_SusC/RagA_CS"/>
</dbReference>
<keyword evidence="3 7" id="KW-1134">Transmembrane beta strand</keyword>
<dbReference type="EMBL" id="FXTQ01000006">
    <property type="protein sequence ID" value="SMO91611.1"/>
    <property type="molecule type" value="Genomic_DNA"/>
</dbReference>
<dbReference type="GO" id="GO:0009279">
    <property type="term" value="C:cell outer membrane"/>
    <property type="evidence" value="ECO:0007669"/>
    <property type="project" value="UniProtKB-SubCell"/>
</dbReference>
<dbReference type="OrthoDB" id="9768177at2"/>
<evidence type="ECO:0000256" key="6">
    <source>
        <dbReference type="ARBA" id="ARBA00023237"/>
    </source>
</evidence>
<keyword evidence="6 7" id="KW-0998">Cell outer membrane</keyword>
<dbReference type="Gene3D" id="2.60.40.1120">
    <property type="entry name" value="Carboxypeptidase-like, regulatory domain"/>
    <property type="match status" value="1"/>
</dbReference>
<dbReference type="InterPro" id="IPR037066">
    <property type="entry name" value="Plug_dom_sf"/>
</dbReference>
<keyword evidence="2 7" id="KW-0813">Transport</keyword>
<evidence type="ECO:0000313" key="10">
    <source>
        <dbReference type="Proteomes" id="UP000319267"/>
    </source>
</evidence>
<dbReference type="SUPFAM" id="SSF49464">
    <property type="entry name" value="Carboxypeptidase regulatory domain-like"/>
    <property type="match status" value="1"/>
</dbReference>
<proteinExistence type="inferred from homology"/>
<protein>
    <submittedName>
        <fullName evidence="9">TonB-linked outer membrane protein, SusC/RagA family</fullName>
    </submittedName>
</protein>
<dbReference type="Gene3D" id="2.40.170.20">
    <property type="entry name" value="TonB-dependent receptor, beta-barrel domain"/>
    <property type="match status" value="1"/>
</dbReference>
<dbReference type="InterPro" id="IPR023996">
    <property type="entry name" value="TonB-dep_OMP_SusC/RagA"/>
</dbReference>
<dbReference type="Proteomes" id="UP000319267">
    <property type="component" value="Unassembled WGS sequence"/>
</dbReference>
<keyword evidence="10" id="KW-1185">Reference proteome</keyword>
<feature type="domain" description="TonB-dependent receptor plug" evidence="8">
    <location>
        <begin position="260"/>
        <end position="365"/>
    </location>
</feature>
<evidence type="ECO:0000256" key="4">
    <source>
        <dbReference type="ARBA" id="ARBA00022692"/>
    </source>
</evidence>
<evidence type="ECO:0000256" key="1">
    <source>
        <dbReference type="ARBA" id="ARBA00004571"/>
    </source>
</evidence>